<dbReference type="EMBL" id="MT143969">
    <property type="protein sequence ID" value="QJH93355.1"/>
    <property type="molecule type" value="Genomic_DNA"/>
</dbReference>
<sequence>MQFKKRLKIRKNRIKRIIKELNLEKKFCYITMKICNRKTCDVYPCNASITFYNIPISYIKNEEILNIIKNEEVI</sequence>
<organism evidence="1">
    <name type="scientific">viral metagenome</name>
    <dbReference type="NCBI Taxonomy" id="1070528"/>
    <lineage>
        <taxon>unclassified sequences</taxon>
        <taxon>metagenomes</taxon>
        <taxon>organismal metagenomes</taxon>
    </lineage>
</organism>
<accession>A0A6M3X9M1</accession>
<name>A0A6M3X9M1_9ZZZZ</name>
<gene>
    <name evidence="1" type="ORF">MM171B04652_0010</name>
</gene>
<proteinExistence type="predicted"/>
<evidence type="ECO:0000313" key="1">
    <source>
        <dbReference type="EMBL" id="QJH93355.1"/>
    </source>
</evidence>
<protein>
    <submittedName>
        <fullName evidence="1">Uncharacterized protein</fullName>
    </submittedName>
</protein>
<reference evidence="1" key="1">
    <citation type="submission" date="2020-03" db="EMBL/GenBank/DDBJ databases">
        <title>The deep terrestrial virosphere.</title>
        <authorList>
            <person name="Holmfeldt K."/>
            <person name="Nilsson E."/>
            <person name="Simone D."/>
            <person name="Lopez-Fernandez M."/>
            <person name="Wu X."/>
            <person name="de Brujin I."/>
            <person name="Lundin D."/>
            <person name="Andersson A."/>
            <person name="Bertilsson S."/>
            <person name="Dopson M."/>
        </authorList>
    </citation>
    <scope>NUCLEOTIDE SEQUENCE</scope>
    <source>
        <strain evidence="1">MM171B04652</strain>
    </source>
</reference>
<dbReference type="AlphaFoldDB" id="A0A6M3X9M1"/>